<organism evidence="3">
    <name type="scientific">Schistocephalus solidus</name>
    <name type="common">Tapeworm</name>
    <dbReference type="NCBI Taxonomy" id="70667"/>
    <lineage>
        <taxon>Eukaryota</taxon>
        <taxon>Metazoa</taxon>
        <taxon>Spiralia</taxon>
        <taxon>Lophotrochozoa</taxon>
        <taxon>Platyhelminthes</taxon>
        <taxon>Cestoda</taxon>
        <taxon>Eucestoda</taxon>
        <taxon>Diphyllobothriidea</taxon>
        <taxon>Diphyllobothriidae</taxon>
        <taxon>Schistocephalus</taxon>
    </lineage>
</organism>
<keyword evidence="2" id="KW-1185">Reference proteome</keyword>
<dbReference type="EMBL" id="UYSU01045725">
    <property type="protein sequence ID" value="VDM05312.1"/>
    <property type="molecule type" value="Genomic_DNA"/>
</dbReference>
<evidence type="ECO:0000313" key="3">
    <source>
        <dbReference type="WBParaSite" id="SSLN_0001964601-mRNA-1"/>
    </source>
</evidence>
<dbReference type="Proteomes" id="UP000275846">
    <property type="component" value="Unassembled WGS sequence"/>
</dbReference>
<dbReference type="AlphaFoldDB" id="A0A183TR28"/>
<evidence type="ECO:0000313" key="1">
    <source>
        <dbReference type="EMBL" id="VDM05312.1"/>
    </source>
</evidence>
<name>A0A183TR28_SCHSO</name>
<gene>
    <name evidence="1" type="ORF">SSLN_LOCUS18926</name>
</gene>
<sequence length="292" mass="31825">KRKQWQTGRPTAFKIAVDLENVPKAFIDVPATSPSPDSFKTAMEGDTNSLEGATSPALCTPTQLVKSATVPVDDILTLSTFTRRAVIDFGNVLTVGRTATRYLALLNMHSYTKTVVCERALPSDEFSVFWMAVDTSEAVQQDENLAAASSPYALVDMTTPPVCLDSCPSLSLGPCHKCLLRIAWTPIQPTIQPGGPAEVAYRHIMQFRVNGTYVVEAAVVGKVRLATVKKQPRARARAQKHREMIAHQPLADTSNLQMGTFLGSPYVSMKKVSRFAYLHRCPCSGTTPRALG</sequence>
<evidence type="ECO:0000313" key="2">
    <source>
        <dbReference type="Proteomes" id="UP000275846"/>
    </source>
</evidence>
<dbReference type="WBParaSite" id="SSLN_0001964601-mRNA-1">
    <property type="protein sequence ID" value="SSLN_0001964601-mRNA-1"/>
    <property type="gene ID" value="SSLN_0001964601"/>
</dbReference>
<dbReference type="STRING" id="70667.A0A183TR28"/>
<reference evidence="3" key="1">
    <citation type="submission" date="2016-06" db="UniProtKB">
        <authorList>
            <consortium name="WormBaseParasite"/>
        </authorList>
    </citation>
    <scope>IDENTIFICATION</scope>
</reference>
<dbReference type="OrthoDB" id="10620539at2759"/>
<proteinExistence type="predicted"/>
<reference evidence="1 2" key="2">
    <citation type="submission" date="2018-11" db="EMBL/GenBank/DDBJ databases">
        <authorList>
            <consortium name="Pathogen Informatics"/>
        </authorList>
    </citation>
    <scope>NUCLEOTIDE SEQUENCE [LARGE SCALE GENOMIC DNA]</scope>
    <source>
        <strain evidence="1 2">NST_G2</strain>
    </source>
</reference>
<protein>
    <submittedName>
        <fullName evidence="3">RAB3GAP2_N domain-containing protein</fullName>
    </submittedName>
</protein>
<accession>A0A183TR28</accession>